<dbReference type="Gene3D" id="3.20.20.370">
    <property type="entry name" value="Glycoside hydrolase/deacetylase"/>
    <property type="match status" value="1"/>
</dbReference>
<evidence type="ECO:0000313" key="4">
    <source>
        <dbReference type="Proteomes" id="UP000037069"/>
    </source>
</evidence>
<dbReference type="GO" id="GO:0005975">
    <property type="term" value="P:carbohydrate metabolic process"/>
    <property type="evidence" value="ECO:0007669"/>
    <property type="project" value="InterPro"/>
</dbReference>
<feature type="domain" description="NodB homology" evidence="2">
    <location>
        <begin position="65"/>
        <end position="192"/>
    </location>
</feature>
<reference evidence="3 4" key="1">
    <citation type="journal article" date="2015" name="Nat. Commun.">
        <title>Lucilia cuprina genome unlocks parasitic fly biology to underpin future interventions.</title>
        <authorList>
            <person name="Anstead C.A."/>
            <person name="Korhonen P.K."/>
            <person name="Young N.D."/>
            <person name="Hall R.S."/>
            <person name="Jex A.R."/>
            <person name="Murali S.C."/>
            <person name="Hughes D.S."/>
            <person name="Lee S.F."/>
            <person name="Perry T."/>
            <person name="Stroehlein A.J."/>
            <person name="Ansell B.R."/>
            <person name="Breugelmans B."/>
            <person name="Hofmann A."/>
            <person name="Qu J."/>
            <person name="Dugan S."/>
            <person name="Lee S.L."/>
            <person name="Chao H."/>
            <person name="Dinh H."/>
            <person name="Han Y."/>
            <person name="Doddapaneni H.V."/>
            <person name="Worley K.C."/>
            <person name="Muzny D.M."/>
            <person name="Ioannidis P."/>
            <person name="Waterhouse R.M."/>
            <person name="Zdobnov E.M."/>
            <person name="James P.J."/>
            <person name="Bagnall N.H."/>
            <person name="Kotze A.C."/>
            <person name="Gibbs R.A."/>
            <person name="Richards S."/>
            <person name="Batterham P."/>
            <person name="Gasser R.B."/>
        </authorList>
    </citation>
    <scope>NUCLEOTIDE SEQUENCE [LARGE SCALE GENOMIC DNA]</scope>
    <source>
        <strain evidence="3 4">LS</strain>
        <tissue evidence="3">Full body</tissue>
    </source>
</reference>
<dbReference type="InterPro" id="IPR052740">
    <property type="entry name" value="CE4"/>
</dbReference>
<protein>
    <recommendedName>
        <fullName evidence="2">NodB homology domain-containing protein</fullName>
    </recommendedName>
</protein>
<gene>
    <name evidence="3" type="ORF">FF38_01667</name>
</gene>
<dbReference type="InterPro" id="IPR011330">
    <property type="entry name" value="Glyco_hydro/deAcase_b/a-brl"/>
</dbReference>
<dbReference type="Pfam" id="PF01522">
    <property type="entry name" value="Polysacc_deac_1"/>
    <property type="match status" value="1"/>
</dbReference>
<proteinExistence type="predicted"/>
<comment type="caution">
    <text evidence="3">The sequence shown here is derived from an EMBL/GenBank/DDBJ whole genome shotgun (WGS) entry which is preliminary data.</text>
</comment>
<organism evidence="3 4">
    <name type="scientific">Lucilia cuprina</name>
    <name type="common">Green bottle fly</name>
    <name type="synonym">Australian sheep blowfly</name>
    <dbReference type="NCBI Taxonomy" id="7375"/>
    <lineage>
        <taxon>Eukaryota</taxon>
        <taxon>Metazoa</taxon>
        <taxon>Ecdysozoa</taxon>
        <taxon>Arthropoda</taxon>
        <taxon>Hexapoda</taxon>
        <taxon>Insecta</taxon>
        <taxon>Pterygota</taxon>
        <taxon>Neoptera</taxon>
        <taxon>Endopterygota</taxon>
        <taxon>Diptera</taxon>
        <taxon>Brachycera</taxon>
        <taxon>Muscomorpha</taxon>
        <taxon>Oestroidea</taxon>
        <taxon>Calliphoridae</taxon>
        <taxon>Luciliinae</taxon>
        <taxon>Lucilia</taxon>
    </lineage>
</organism>
<name>A0A0L0BRI3_LUCCU</name>
<dbReference type="PANTHER" id="PTHR45985:SF8">
    <property type="entry name" value="CHITIN DEACETYLASE-LIKE 9, ISOFORM A"/>
    <property type="match status" value="1"/>
</dbReference>
<keyword evidence="1" id="KW-0732">Signal</keyword>
<feature type="chain" id="PRO_5005535256" description="NodB homology domain-containing protein" evidence="1">
    <location>
        <begin position="20"/>
        <end position="389"/>
    </location>
</feature>
<dbReference type="OMA" id="SRAPFGM"/>
<dbReference type="InterPro" id="IPR002509">
    <property type="entry name" value="NODB_dom"/>
</dbReference>
<dbReference type="OrthoDB" id="504708at2759"/>
<accession>A0A0L0BRI3</accession>
<keyword evidence="4" id="KW-1185">Reference proteome</keyword>
<evidence type="ECO:0000259" key="2">
    <source>
        <dbReference type="Pfam" id="PF01522"/>
    </source>
</evidence>
<dbReference type="AlphaFoldDB" id="A0A0L0BRI3"/>
<dbReference type="SUPFAM" id="SSF88713">
    <property type="entry name" value="Glycoside hydrolase/deacetylase"/>
    <property type="match status" value="1"/>
</dbReference>
<dbReference type="EMBL" id="JRES01001465">
    <property type="protein sequence ID" value="KNC22685.1"/>
    <property type="molecule type" value="Genomic_DNA"/>
</dbReference>
<sequence length="389" mass="44886">MLSIQTLLIFGCLFSGLECAFRKPLDLELKQAETCSTEKCQAPHCRCSGMTLPKKEFKGHEKEIPQFITVTFDDAVNAINYQQYQELFGGLLNPDHCEVKATFYVSHEYTDYSKVNALYNEGHEIALHSITHGAGTEYWRQADVDLIMREFGNQIDILENFAKINRKHIRGMRLPFLQISGNNTYVAAKRLGLLYDSSWPTQQYRNPAMWPYTLDYLSVQDCQIRPCPTASLPGLWVYPMVTWVDKEGYSCSMLDGCIYLPEDKVESLFEWMKENFHRHYDNNRAPFGMFLHAAWFGRSPNYIKAFRKFLEYANTLPDVYITTPTSVIQYMKHPTLGKPFKGCFKKPHTSCHPVSCALQKQSTGETRYMTVCDNCPEVYPWLDNPLGKI</sequence>
<dbReference type="GO" id="GO:0016810">
    <property type="term" value="F:hydrolase activity, acting on carbon-nitrogen (but not peptide) bonds"/>
    <property type="evidence" value="ECO:0007669"/>
    <property type="project" value="InterPro"/>
</dbReference>
<dbReference type="CDD" id="cd10975">
    <property type="entry name" value="CE4_CDA_like_2"/>
    <property type="match status" value="1"/>
</dbReference>
<evidence type="ECO:0000256" key="1">
    <source>
        <dbReference type="SAM" id="SignalP"/>
    </source>
</evidence>
<evidence type="ECO:0000313" key="3">
    <source>
        <dbReference type="EMBL" id="KNC22685.1"/>
    </source>
</evidence>
<dbReference type="PANTHER" id="PTHR45985">
    <property type="match status" value="1"/>
</dbReference>
<dbReference type="Proteomes" id="UP000037069">
    <property type="component" value="Unassembled WGS sequence"/>
</dbReference>
<feature type="signal peptide" evidence="1">
    <location>
        <begin position="1"/>
        <end position="19"/>
    </location>
</feature>